<reference evidence="9" key="1">
    <citation type="submission" date="2016-02" db="EMBL/GenBank/DDBJ databases">
        <authorList>
            <person name="Holder M.E."/>
            <person name="Ajami N.J."/>
            <person name="Petrosino J.F."/>
        </authorList>
    </citation>
    <scope>NUCLEOTIDE SEQUENCE [LARGE SCALE GENOMIC DNA]</scope>
    <source>
        <strain evidence="9">CCUG 45958</strain>
    </source>
</reference>
<evidence type="ECO:0000256" key="3">
    <source>
        <dbReference type="PROSITE-ProRule" id="PRU00284"/>
    </source>
</evidence>
<dbReference type="Gene3D" id="3.30.450.20">
    <property type="entry name" value="PAS domain"/>
    <property type="match status" value="1"/>
</dbReference>
<dbReference type="InterPro" id="IPR004089">
    <property type="entry name" value="MCPsignal_dom"/>
</dbReference>
<dbReference type="Gene3D" id="6.10.340.10">
    <property type="match status" value="1"/>
</dbReference>
<evidence type="ECO:0000256" key="5">
    <source>
        <dbReference type="SAM" id="Phobius"/>
    </source>
</evidence>
<evidence type="ECO:0000313" key="8">
    <source>
        <dbReference type="EMBL" id="AMD90657.1"/>
    </source>
</evidence>
<keyword evidence="5" id="KW-1133">Transmembrane helix</keyword>
<dbReference type="PROSITE" id="PS50885">
    <property type="entry name" value="HAMP"/>
    <property type="match status" value="1"/>
</dbReference>
<feature type="domain" description="Methyl-accepting transducer" evidence="6">
    <location>
        <begin position="262"/>
        <end position="498"/>
    </location>
</feature>
<sequence>MRLRLSTKIIIAFVVAMLLAWAGLLVIGYALVGQPFHELLRFQQSLEATELIASSARESLLYSLLFIALIAVVGGVFIHRRLSPIYTLVAYADAVSRGEERELEFYRADCLGHLAESLRNMVGKLRQQTHWYESILNSMPYSVAVTDLDMHWTFCNTAALKSMGKASPAEILGRHCSARKGNLCDTPNCGIECLRRGQHTVINHMPNGKAMKMVIHYLLDPQGTPVGHVEMGVDITEELRLKQVEDNSRRTRISVNARLKKVVTGLNAAAEALSAQLGDTKVKSDQVAERMAETATAMEEMNSTVLEVAGNAESAAQSSVSVQERAQGGTGLMLRTIENIKSVQERSLGLKQDMAGLDQQSRDIGTVLTLIRDIADQTNLLALNAAIEAARAGEAGRGFAVVADEVRKLAEKTMNATREVESAIEAIQQGTDKSATTVEDAVAAIEEVTGMAQDSGRSLEEISALAEDSSSRAAAIATAATEQSAAAEEINRHISDVNVLSATMAEAMKKAALEVREMTDQAHVLKELLNEIRVEETETTAALQSEDGPRELKASPAPAV</sequence>
<dbReference type="Gene3D" id="1.10.287.950">
    <property type="entry name" value="Methyl-accepting chemotaxis protein"/>
    <property type="match status" value="1"/>
</dbReference>
<dbReference type="Pfam" id="PF08448">
    <property type="entry name" value="PAS_4"/>
    <property type="match status" value="1"/>
</dbReference>
<dbReference type="CDD" id="cd11386">
    <property type="entry name" value="MCP_signal"/>
    <property type="match status" value="1"/>
</dbReference>
<evidence type="ECO:0000259" key="6">
    <source>
        <dbReference type="PROSITE" id="PS50111"/>
    </source>
</evidence>
<dbReference type="SUPFAM" id="SSF55785">
    <property type="entry name" value="PYP-like sensor domain (PAS domain)"/>
    <property type="match status" value="1"/>
</dbReference>
<dbReference type="PROSITE" id="PS50111">
    <property type="entry name" value="CHEMOTAXIS_TRANSDUC_2"/>
    <property type="match status" value="1"/>
</dbReference>
<feature type="region of interest" description="Disordered" evidence="4">
    <location>
        <begin position="538"/>
        <end position="560"/>
    </location>
</feature>
<evidence type="ECO:0000259" key="7">
    <source>
        <dbReference type="PROSITE" id="PS50885"/>
    </source>
</evidence>
<evidence type="ECO:0000313" key="9">
    <source>
        <dbReference type="Proteomes" id="UP000069241"/>
    </source>
</evidence>
<comment type="similarity">
    <text evidence="2">Belongs to the methyl-accepting chemotaxis (MCP) protein family.</text>
</comment>
<dbReference type="Pfam" id="PF00015">
    <property type="entry name" value="MCPsignal"/>
    <property type="match status" value="1"/>
</dbReference>
<feature type="domain" description="HAMP" evidence="7">
    <location>
        <begin position="79"/>
        <end position="130"/>
    </location>
</feature>
<dbReference type="PANTHER" id="PTHR32089">
    <property type="entry name" value="METHYL-ACCEPTING CHEMOTAXIS PROTEIN MCPB"/>
    <property type="match status" value="1"/>
</dbReference>
<dbReference type="InterPro" id="IPR013656">
    <property type="entry name" value="PAS_4"/>
</dbReference>
<dbReference type="SMART" id="SM00283">
    <property type="entry name" value="MA"/>
    <property type="match status" value="1"/>
</dbReference>
<dbReference type="SUPFAM" id="SSF58104">
    <property type="entry name" value="Methyl-accepting chemotaxis protein (MCP) signaling domain"/>
    <property type="match status" value="1"/>
</dbReference>
<dbReference type="GO" id="GO:0006935">
    <property type="term" value="P:chemotaxis"/>
    <property type="evidence" value="ECO:0007669"/>
    <property type="project" value="InterPro"/>
</dbReference>
<dbReference type="PANTHER" id="PTHR32089:SF112">
    <property type="entry name" value="LYSOZYME-LIKE PROTEIN-RELATED"/>
    <property type="match status" value="1"/>
</dbReference>
<dbReference type="GO" id="GO:0004888">
    <property type="term" value="F:transmembrane signaling receptor activity"/>
    <property type="evidence" value="ECO:0007669"/>
    <property type="project" value="InterPro"/>
</dbReference>
<keyword evidence="5" id="KW-0472">Membrane</keyword>
<accession>A0A0X8JL93</accession>
<dbReference type="STRING" id="44742.AXF13_11295"/>
<feature type="transmembrane region" description="Helical" evidence="5">
    <location>
        <begin position="9"/>
        <end position="32"/>
    </location>
</feature>
<dbReference type="InterPro" id="IPR000014">
    <property type="entry name" value="PAS"/>
</dbReference>
<dbReference type="PRINTS" id="PR00260">
    <property type="entry name" value="CHEMTRNSDUCR"/>
</dbReference>
<dbReference type="EMBL" id="CP014229">
    <property type="protein sequence ID" value="AMD90657.1"/>
    <property type="molecule type" value="Genomic_DNA"/>
</dbReference>
<proteinExistence type="inferred from homology"/>
<feature type="transmembrane region" description="Helical" evidence="5">
    <location>
        <begin position="60"/>
        <end position="78"/>
    </location>
</feature>
<dbReference type="GO" id="GO:0016020">
    <property type="term" value="C:membrane"/>
    <property type="evidence" value="ECO:0007669"/>
    <property type="project" value="InterPro"/>
</dbReference>
<evidence type="ECO:0000256" key="1">
    <source>
        <dbReference type="ARBA" id="ARBA00023224"/>
    </source>
</evidence>
<evidence type="ECO:0000256" key="2">
    <source>
        <dbReference type="ARBA" id="ARBA00029447"/>
    </source>
</evidence>
<dbReference type="InterPro" id="IPR035965">
    <property type="entry name" value="PAS-like_dom_sf"/>
</dbReference>
<gene>
    <name evidence="8" type="ORF">AXF13_11295</name>
</gene>
<evidence type="ECO:0000256" key="4">
    <source>
        <dbReference type="SAM" id="MobiDB-lite"/>
    </source>
</evidence>
<dbReference type="SMART" id="SM00091">
    <property type="entry name" value="PAS"/>
    <property type="match status" value="1"/>
</dbReference>
<dbReference type="Proteomes" id="UP000069241">
    <property type="component" value="Chromosome"/>
</dbReference>
<dbReference type="InterPro" id="IPR003660">
    <property type="entry name" value="HAMP_dom"/>
</dbReference>
<dbReference type="GO" id="GO:0007165">
    <property type="term" value="P:signal transduction"/>
    <property type="evidence" value="ECO:0007669"/>
    <property type="project" value="UniProtKB-KW"/>
</dbReference>
<dbReference type="RefSeq" id="WP_062253342.1">
    <property type="nucleotide sequence ID" value="NZ_CP014229.1"/>
</dbReference>
<keyword evidence="1 3" id="KW-0807">Transducer</keyword>
<protein>
    <submittedName>
        <fullName evidence="8">Chemotaxis protein</fullName>
    </submittedName>
</protein>
<organism evidence="8 9">
    <name type="scientific">Desulfovibrio fairfieldensis</name>
    <dbReference type="NCBI Taxonomy" id="44742"/>
    <lineage>
        <taxon>Bacteria</taxon>
        <taxon>Pseudomonadati</taxon>
        <taxon>Thermodesulfobacteriota</taxon>
        <taxon>Desulfovibrionia</taxon>
        <taxon>Desulfovibrionales</taxon>
        <taxon>Desulfovibrionaceae</taxon>
        <taxon>Desulfovibrio</taxon>
    </lineage>
</organism>
<dbReference type="KEGG" id="dfi:AXF13_11295"/>
<keyword evidence="9" id="KW-1185">Reference proteome</keyword>
<dbReference type="AlphaFoldDB" id="A0A0X8JL93"/>
<dbReference type="InterPro" id="IPR004090">
    <property type="entry name" value="Chemotax_Me-accpt_rcpt"/>
</dbReference>
<name>A0A0X8JL93_9BACT</name>
<keyword evidence="5" id="KW-0812">Transmembrane</keyword>